<organism evidence="1">
    <name type="scientific">Anguilla anguilla</name>
    <name type="common">European freshwater eel</name>
    <name type="synonym">Muraena anguilla</name>
    <dbReference type="NCBI Taxonomy" id="7936"/>
    <lineage>
        <taxon>Eukaryota</taxon>
        <taxon>Metazoa</taxon>
        <taxon>Chordata</taxon>
        <taxon>Craniata</taxon>
        <taxon>Vertebrata</taxon>
        <taxon>Euteleostomi</taxon>
        <taxon>Actinopterygii</taxon>
        <taxon>Neopterygii</taxon>
        <taxon>Teleostei</taxon>
        <taxon>Anguilliformes</taxon>
        <taxon>Anguillidae</taxon>
        <taxon>Anguilla</taxon>
    </lineage>
</organism>
<dbReference type="EMBL" id="GBXM01056262">
    <property type="protein sequence ID" value="JAH52315.1"/>
    <property type="molecule type" value="Transcribed_RNA"/>
</dbReference>
<dbReference type="AlphaFoldDB" id="A0A0E9THE8"/>
<reference evidence="1" key="2">
    <citation type="journal article" date="2015" name="Fish Shellfish Immunol.">
        <title>Early steps in the European eel (Anguilla anguilla)-Vibrio vulnificus interaction in the gills: Role of the RtxA13 toxin.</title>
        <authorList>
            <person name="Callol A."/>
            <person name="Pajuelo D."/>
            <person name="Ebbesson L."/>
            <person name="Teles M."/>
            <person name="MacKenzie S."/>
            <person name="Amaro C."/>
        </authorList>
    </citation>
    <scope>NUCLEOTIDE SEQUENCE</scope>
</reference>
<evidence type="ECO:0000313" key="1">
    <source>
        <dbReference type="EMBL" id="JAH52315.1"/>
    </source>
</evidence>
<proteinExistence type="predicted"/>
<sequence length="22" mass="2671">MTNYALPHRTKLQLILVWRGFI</sequence>
<accession>A0A0E9THE8</accession>
<protein>
    <submittedName>
        <fullName evidence="1">Uncharacterized protein</fullName>
    </submittedName>
</protein>
<name>A0A0E9THE8_ANGAN</name>
<reference evidence="1" key="1">
    <citation type="submission" date="2014-11" db="EMBL/GenBank/DDBJ databases">
        <authorList>
            <person name="Amaro Gonzalez C."/>
        </authorList>
    </citation>
    <scope>NUCLEOTIDE SEQUENCE</scope>
</reference>